<dbReference type="SUPFAM" id="SSF56925">
    <property type="entry name" value="OMPA-like"/>
    <property type="match status" value="1"/>
</dbReference>
<dbReference type="Gene3D" id="2.40.160.20">
    <property type="match status" value="1"/>
</dbReference>
<dbReference type="GO" id="GO:0055085">
    <property type="term" value="P:transmembrane transport"/>
    <property type="evidence" value="ECO:0007669"/>
    <property type="project" value="TreeGrafter"/>
</dbReference>
<evidence type="ECO:0000313" key="2">
    <source>
        <dbReference type="Proteomes" id="UP000280395"/>
    </source>
</evidence>
<reference evidence="1 2" key="1">
    <citation type="submission" date="2018-08" db="EMBL/GenBank/DDBJ databases">
        <title>Recombination of ecologically and evolutionarily significant loci maintains genetic cohesion in the Pseudomonas syringae species complex.</title>
        <authorList>
            <person name="Dillon M."/>
            <person name="Thakur S."/>
            <person name="Almeida R.N.D."/>
            <person name="Weir B.S."/>
            <person name="Guttman D.S."/>
        </authorList>
    </citation>
    <scope>NUCLEOTIDE SEQUENCE [LARGE SCALE GENOMIC DNA]</scope>
    <source>
        <strain evidence="1 2">ICMP 14479</strain>
    </source>
</reference>
<evidence type="ECO:0008006" key="3">
    <source>
        <dbReference type="Google" id="ProtNLM"/>
    </source>
</evidence>
<sequence>MDYMITDNVLVNASVWYVDINTEATVDGPSALAVGQTKVDVDIDPWVYMVGVGYKF</sequence>
<gene>
    <name evidence="1" type="ORF">ALP29_200465</name>
</gene>
<proteinExistence type="predicted"/>
<dbReference type="PANTHER" id="PTHR36920">
    <property type="match status" value="1"/>
</dbReference>
<name>A0A3M5UUN5_PSESX</name>
<organism evidence="1 2">
    <name type="scientific">Pseudomonas syringae pv. avii</name>
    <dbReference type="NCBI Taxonomy" id="663959"/>
    <lineage>
        <taxon>Bacteria</taxon>
        <taxon>Pseudomonadati</taxon>
        <taxon>Pseudomonadota</taxon>
        <taxon>Gammaproteobacteria</taxon>
        <taxon>Pseudomonadales</taxon>
        <taxon>Pseudomonadaceae</taxon>
        <taxon>Pseudomonas</taxon>
        <taxon>Pseudomonas syringae</taxon>
    </lineage>
</organism>
<dbReference type="InterPro" id="IPR011250">
    <property type="entry name" value="OMP/PagP_B-barrel"/>
</dbReference>
<accession>A0A3M5UUN5</accession>
<dbReference type="GO" id="GO:0019867">
    <property type="term" value="C:outer membrane"/>
    <property type="evidence" value="ECO:0007669"/>
    <property type="project" value="InterPro"/>
</dbReference>
<dbReference type="Proteomes" id="UP000280395">
    <property type="component" value="Unassembled WGS sequence"/>
</dbReference>
<dbReference type="Pfam" id="PF03922">
    <property type="entry name" value="OmpW"/>
    <property type="match status" value="1"/>
</dbReference>
<dbReference type="PANTHER" id="PTHR36920:SF1">
    <property type="entry name" value="OUTER MEMBRANE PROTEIN W"/>
    <property type="match status" value="1"/>
</dbReference>
<comment type="caution">
    <text evidence="1">The sequence shown here is derived from an EMBL/GenBank/DDBJ whole genome shotgun (WGS) entry which is preliminary data.</text>
</comment>
<protein>
    <recommendedName>
        <fullName evidence="3">Outer membrane protein W</fullName>
    </recommendedName>
</protein>
<dbReference type="EMBL" id="RBUA01001119">
    <property type="protein sequence ID" value="RMU49294.1"/>
    <property type="molecule type" value="Genomic_DNA"/>
</dbReference>
<dbReference type="AlphaFoldDB" id="A0A3M5UUN5"/>
<evidence type="ECO:0000313" key="1">
    <source>
        <dbReference type="EMBL" id="RMU49294.1"/>
    </source>
</evidence>
<dbReference type="PROSITE" id="PS00695">
    <property type="entry name" value="ENT_VIR_OMP_2"/>
    <property type="match status" value="1"/>
</dbReference>
<dbReference type="InterPro" id="IPR005618">
    <property type="entry name" value="OMPW"/>
</dbReference>
<dbReference type="InterPro" id="IPR000758">
    <property type="entry name" value="Enterovir_OMP"/>
</dbReference>
<dbReference type="GO" id="GO:0044384">
    <property type="term" value="C:host outer membrane"/>
    <property type="evidence" value="ECO:0007669"/>
    <property type="project" value="InterPro"/>
</dbReference>